<protein>
    <recommendedName>
        <fullName evidence="2 10">Flagellar motor switch protein FliM</fullName>
    </recommendedName>
</protein>
<keyword evidence="4 10" id="KW-0145">Chemotaxis</keyword>
<dbReference type="HOGENOM" id="CLU_052646_2_0_5"/>
<keyword evidence="12" id="KW-0966">Cell projection</keyword>
<sequence>MSGQARTNRTDSATQLAQEEIDSILSGGGALEDDALQPEPEAEQEASRLLYGRADSYERLPMAEVVFERLSRILAGSLRNLFQDNVEVRLTRLASRRLADSFAEIAPMALLGVFRAREWDNLGLIHVDAMTVSNLTEILLGGRRVAAATGQLPKPVTSISRNLTERLIRVVLHDLRNSFAPICDVTFDFERTETDPRFATIGRNSGVALTARLSLHSAGRNCMIDIILPFATLEPVRELLLQQFMGEKFGRDSIWESHLAEELWHTDIELEAVLDEQTMKLGAVMDLRVGDIIPINAPRGSDVTLRCGSVDLFAGRLGVRHGRLAAEIRGWISRERE</sequence>
<evidence type="ECO:0000256" key="6">
    <source>
        <dbReference type="ARBA" id="ARBA00022779"/>
    </source>
</evidence>
<dbReference type="GO" id="GO:0009425">
    <property type="term" value="C:bacterial-type flagellum basal body"/>
    <property type="evidence" value="ECO:0007669"/>
    <property type="project" value="UniProtKB-SubCell"/>
</dbReference>
<dbReference type="InterPro" id="IPR001543">
    <property type="entry name" value="FliN-like_C"/>
</dbReference>
<dbReference type="Pfam" id="PF01052">
    <property type="entry name" value="FliMN_C"/>
    <property type="match status" value="1"/>
</dbReference>
<dbReference type="Gene3D" id="2.30.330.10">
    <property type="entry name" value="SpoA-like"/>
    <property type="match status" value="1"/>
</dbReference>
<evidence type="ECO:0000256" key="8">
    <source>
        <dbReference type="ARBA" id="ARBA00023143"/>
    </source>
</evidence>
<dbReference type="GO" id="GO:0071978">
    <property type="term" value="P:bacterial-type flagellum-dependent swarming motility"/>
    <property type="evidence" value="ECO:0007669"/>
    <property type="project" value="TreeGrafter"/>
</dbReference>
<keyword evidence="3 10" id="KW-1003">Cell membrane</keyword>
<dbReference type="GO" id="GO:0005886">
    <property type="term" value="C:plasma membrane"/>
    <property type="evidence" value="ECO:0007669"/>
    <property type="project" value="UniProtKB-SubCell"/>
</dbReference>
<dbReference type="Gene3D" id="3.40.1550.10">
    <property type="entry name" value="CheC-like"/>
    <property type="match status" value="1"/>
</dbReference>
<dbReference type="PANTHER" id="PTHR30034">
    <property type="entry name" value="FLAGELLAR MOTOR SWITCH PROTEIN FLIM"/>
    <property type="match status" value="1"/>
</dbReference>
<evidence type="ECO:0000313" key="12">
    <source>
        <dbReference type="EMBL" id="ABQ30191.1"/>
    </source>
</evidence>
<dbReference type="eggNOG" id="COG1868">
    <property type="taxonomic scope" value="Bacteria"/>
</dbReference>
<dbReference type="RefSeq" id="WP_007423207.1">
    <property type="nucleotide sequence ID" value="NC_009484.1"/>
</dbReference>
<keyword evidence="8 10" id="KW-0975">Bacterial flagellum</keyword>
<comment type="similarity">
    <text evidence="1 10">Belongs to the FliM family.</text>
</comment>
<dbReference type="SUPFAM" id="SSF101801">
    <property type="entry name" value="Surface presentation of antigens (SPOA)"/>
    <property type="match status" value="1"/>
</dbReference>
<name>A5FX59_ACICJ</name>
<evidence type="ECO:0000259" key="11">
    <source>
        <dbReference type="Pfam" id="PF01052"/>
    </source>
</evidence>
<dbReference type="EMBL" id="CP000697">
    <property type="protein sequence ID" value="ABQ30191.1"/>
    <property type="molecule type" value="Genomic_DNA"/>
</dbReference>
<dbReference type="CDD" id="cd17908">
    <property type="entry name" value="FliM"/>
    <property type="match status" value="1"/>
</dbReference>
<dbReference type="Proteomes" id="UP000000245">
    <property type="component" value="Chromosome"/>
</dbReference>
<evidence type="ECO:0000256" key="5">
    <source>
        <dbReference type="ARBA" id="ARBA00022519"/>
    </source>
</evidence>
<comment type="function">
    <text evidence="9 10">FliM is one of three proteins (FliG, FliN, FliM) that forms the rotor-mounted switch complex (C ring), located at the base of the basal body. This complex interacts with the CheY and CheZ chemotaxis proteins, in addition to contacting components of the motor that determine the direction of flagellar rotation.</text>
</comment>
<reference evidence="12 13" key="1">
    <citation type="submission" date="2007-05" db="EMBL/GenBank/DDBJ databases">
        <title>Complete sequence of chromosome of Acidiphilium cryptum JF-5.</title>
        <authorList>
            <consortium name="US DOE Joint Genome Institute"/>
            <person name="Copeland A."/>
            <person name="Lucas S."/>
            <person name="Lapidus A."/>
            <person name="Barry K."/>
            <person name="Detter J.C."/>
            <person name="Glavina del Rio T."/>
            <person name="Hammon N."/>
            <person name="Israni S."/>
            <person name="Dalin E."/>
            <person name="Tice H."/>
            <person name="Pitluck S."/>
            <person name="Sims D."/>
            <person name="Brettin T."/>
            <person name="Bruce D."/>
            <person name="Han C."/>
            <person name="Schmutz J."/>
            <person name="Larimer F."/>
            <person name="Land M."/>
            <person name="Hauser L."/>
            <person name="Kyrpides N."/>
            <person name="Kim E."/>
            <person name="Magnuson T."/>
            <person name="Richardson P."/>
        </authorList>
    </citation>
    <scope>NUCLEOTIDE SEQUENCE [LARGE SCALE GENOMIC DNA]</scope>
    <source>
        <strain evidence="12 13">JF-5</strain>
    </source>
</reference>
<evidence type="ECO:0000256" key="9">
    <source>
        <dbReference type="ARBA" id="ARBA00025044"/>
    </source>
</evidence>
<dbReference type="InterPro" id="IPR001689">
    <property type="entry name" value="Flag_FliM"/>
</dbReference>
<dbReference type="Pfam" id="PF02154">
    <property type="entry name" value="FliM"/>
    <property type="match status" value="1"/>
</dbReference>
<evidence type="ECO:0000256" key="3">
    <source>
        <dbReference type="ARBA" id="ARBA00022475"/>
    </source>
</evidence>
<evidence type="ECO:0000256" key="7">
    <source>
        <dbReference type="ARBA" id="ARBA00023136"/>
    </source>
</evidence>
<dbReference type="PRINTS" id="PR00955">
    <property type="entry name" value="FLGMOTORFLIM"/>
</dbReference>
<proteinExistence type="inferred from homology"/>
<keyword evidence="12" id="KW-0282">Flagellum</keyword>
<keyword evidence="5 10" id="KW-0997">Cell inner membrane</keyword>
<evidence type="ECO:0000256" key="4">
    <source>
        <dbReference type="ARBA" id="ARBA00022500"/>
    </source>
</evidence>
<dbReference type="GO" id="GO:0003774">
    <property type="term" value="F:cytoskeletal motor activity"/>
    <property type="evidence" value="ECO:0007669"/>
    <property type="project" value="InterPro"/>
</dbReference>
<evidence type="ECO:0000313" key="13">
    <source>
        <dbReference type="Proteomes" id="UP000000245"/>
    </source>
</evidence>
<dbReference type="GO" id="GO:0050918">
    <property type="term" value="P:positive chemotaxis"/>
    <property type="evidence" value="ECO:0007669"/>
    <property type="project" value="TreeGrafter"/>
</dbReference>
<dbReference type="PIRSF" id="PIRSF002888">
    <property type="entry name" value="FliM"/>
    <property type="match status" value="1"/>
</dbReference>
<dbReference type="KEGG" id="acr:Acry_0973"/>
<evidence type="ECO:0000256" key="10">
    <source>
        <dbReference type="PIRNR" id="PIRNR002888"/>
    </source>
</evidence>
<keyword evidence="12" id="KW-0969">Cilium</keyword>
<evidence type="ECO:0000256" key="1">
    <source>
        <dbReference type="ARBA" id="ARBA00011049"/>
    </source>
</evidence>
<evidence type="ECO:0000256" key="2">
    <source>
        <dbReference type="ARBA" id="ARBA00021898"/>
    </source>
</evidence>
<comment type="subcellular location">
    <subcellularLocation>
        <location evidence="10">Cell inner membrane</location>
        <topology evidence="10">Peripheral membrane protein</topology>
    </subcellularLocation>
    <subcellularLocation>
        <location evidence="10">Bacterial flagellum basal body</location>
    </subcellularLocation>
</comment>
<keyword evidence="7 10" id="KW-0472">Membrane</keyword>
<accession>A5FX59</accession>
<dbReference type="AlphaFoldDB" id="A5FX59"/>
<dbReference type="InterPro" id="IPR036429">
    <property type="entry name" value="SpoA-like_sf"/>
</dbReference>
<dbReference type="InterPro" id="IPR028976">
    <property type="entry name" value="CheC-like_sf"/>
</dbReference>
<dbReference type="STRING" id="349163.Acry_0973"/>
<keyword evidence="6 10" id="KW-0283">Flagellar rotation</keyword>
<feature type="domain" description="Flagellar motor switch protein FliN-like C-terminal" evidence="11">
    <location>
        <begin position="261"/>
        <end position="332"/>
    </location>
</feature>
<dbReference type="PANTHER" id="PTHR30034:SF3">
    <property type="entry name" value="FLAGELLAR MOTOR SWITCH PROTEIN FLIM"/>
    <property type="match status" value="1"/>
</dbReference>
<gene>
    <name evidence="12" type="ordered locus">Acry_0973</name>
</gene>
<keyword evidence="13" id="KW-1185">Reference proteome</keyword>
<organism evidence="12 13">
    <name type="scientific">Acidiphilium cryptum (strain JF-5)</name>
    <dbReference type="NCBI Taxonomy" id="349163"/>
    <lineage>
        <taxon>Bacteria</taxon>
        <taxon>Pseudomonadati</taxon>
        <taxon>Pseudomonadota</taxon>
        <taxon>Alphaproteobacteria</taxon>
        <taxon>Acetobacterales</taxon>
        <taxon>Acidocellaceae</taxon>
        <taxon>Acidiphilium</taxon>
    </lineage>
</organism>